<dbReference type="InterPro" id="IPR000571">
    <property type="entry name" value="Znf_CCCH"/>
</dbReference>
<protein>
    <submittedName>
        <fullName evidence="4">C3H1-type domain-containing protein</fullName>
    </submittedName>
</protein>
<feature type="domain" description="C3H1-type" evidence="3">
    <location>
        <begin position="7"/>
        <end position="33"/>
    </location>
</feature>
<feature type="zinc finger region" description="C3H1-type" evidence="2">
    <location>
        <begin position="34"/>
        <end position="61"/>
    </location>
</feature>
<dbReference type="WBParaSite" id="TASK_0000011101-mRNA-1">
    <property type="protein sequence ID" value="TASK_0000011101-mRNA-1"/>
    <property type="gene ID" value="TASK_0000011101"/>
</dbReference>
<proteinExistence type="predicted"/>
<keyword evidence="2" id="KW-0863">Zinc-finger</keyword>
<keyword evidence="1" id="KW-0677">Repeat</keyword>
<evidence type="ECO:0000313" key="4">
    <source>
        <dbReference type="WBParaSite" id="TASK_0000011101-mRNA-1"/>
    </source>
</evidence>
<dbReference type="Gene3D" id="4.10.1000.10">
    <property type="entry name" value="Zinc finger, CCCH-type"/>
    <property type="match status" value="2"/>
</dbReference>
<dbReference type="PANTHER" id="PTHR23102">
    <property type="entry name" value="CLEAVAGE AND POLYADENYLATION SPECIFICITY FACTOR SUBUNIT 4-RELATED"/>
    <property type="match status" value="1"/>
</dbReference>
<dbReference type="InterPro" id="IPR045348">
    <property type="entry name" value="CPSF4/Yth1"/>
</dbReference>
<dbReference type="GO" id="GO:0003723">
    <property type="term" value="F:RNA binding"/>
    <property type="evidence" value="ECO:0007669"/>
    <property type="project" value="InterPro"/>
</dbReference>
<feature type="zinc finger region" description="C3H1-type" evidence="2">
    <location>
        <begin position="7"/>
        <end position="33"/>
    </location>
</feature>
<feature type="domain" description="C3H1-type" evidence="3">
    <location>
        <begin position="34"/>
        <end position="61"/>
    </location>
</feature>
<dbReference type="PANTHER" id="PTHR23102:SF24">
    <property type="entry name" value="CLEAVAGE AND POLYADENYLATION SPECIFICITY FACTOR SUBUNIT 4"/>
    <property type="match status" value="1"/>
</dbReference>
<organism evidence="4">
    <name type="scientific">Taenia asiatica</name>
    <name type="common">Asian tapeworm</name>
    <dbReference type="NCBI Taxonomy" id="60517"/>
    <lineage>
        <taxon>Eukaryota</taxon>
        <taxon>Metazoa</taxon>
        <taxon>Spiralia</taxon>
        <taxon>Lophotrochozoa</taxon>
        <taxon>Platyhelminthes</taxon>
        <taxon>Cestoda</taxon>
        <taxon>Eucestoda</taxon>
        <taxon>Cyclophyllidea</taxon>
        <taxon>Taeniidae</taxon>
        <taxon>Taenia</taxon>
    </lineage>
</organism>
<dbReference type="SMART" id="SM00356">
    <property type="entry name" value="ZnF_C3H1"/>
    <property type="match status" value="2"/>
</dbReference>
<dbReference type="AlphaFoldDB" id="A0A0R3VSH4"/>
<reference evidence="4" key="1">
    <citation type="submission" date="2017-02" db="UniProtKB">
        <authorList>
            <consortium name="WormBaseParasite"/>
        </authorList>
    </citation>
    <scope>IDENTIFICATION</scope>
</reference>
<sequence>LAHVLDPCRLPQCEFFAAGKCHRDDCPFLHVIYPENTPICPKFVRGRCEQGRECTKRHVWKSKKKSRQLAIPKTSSNAPNVNDAPIAEARHVESLRDAYPVPDFIPFVLDD</sequence>
<dbReference type="PROSITE" id="PS50103">
    <property type="entry name" value="ZF_C3H1"/>
    <property type="match status" value="2"/>
</dbReference>
<evidence type="ECO:0000256" key="2">
    <source>
        <dbReference type="PROSITE-ProRule" id="PRU00723"/>
    </source>
</evidence>
<accession>A0A0R3VSH4</accession>
<keyword evidence="2" id="KW-0479">Metal-binding</keyword>
<evidence type="ECO:0000259" key="3">
    <source>
        <dbReference type="PROSITE" id="PS50103"/>
    </source>
</evidence>
<keyword evidence="2" id="KW-0862">Zinc</keyword>
<evidence type="ECO:0000256" key="1">
    <source>
        <dbReference type="ARBA" id="ARBA00022737"/>
    </source>
</evidence>
<dbReference type="STRING" id="60517.A0A0R3VSH4"/>
<dbReference type="GO" id="GO:0008270">
    <property type="term" value="F:zinc ion binding"/>
    <property type="evidence" value="ECO:0007669"/>
    <property type="project" value="UniProtKB-KW"/>
</dbReference>
<name>A0A0R3VSH4_TAEAS</name>